<dbReference type="PANTHER" id="PTHR23302">
    <property type="entry name" value="TRANSMEMBRANE CHANNEL-RELATED"/>
    <property type="match status" value="1"/>
</dbReference>
<evidence type="ECO:0000313" key="2">
    <source>
        <dbReference type="EMBL" id="KAK2190760.1"/>
    </source>
</evidence>
<dbReference type="GO" id="GO:0005886">
    <property type="term" value="C:plasma membrane"/>
    <property type="evidence" value="ECO:0007669"/>
    <property type="project" value="InterPro"/>
</dbReference>
<sequence length="435" mass="50625">MDECIRVPVCASVRIRVKLHNYSNWECVLSVIIESVVSHSREDLQAKAEDIALKYPRQVDVHTLKKETNASARLQLIRNMAIPIPAKNILREYWQLNEIKIERNIWQQREALLKSTRQQVEELKNLFELWSRSLKIIEGRFGSGVASYFKFLRWLFIVNSITFAIPFAFLILPVMWNPVHPYDSALTRNIRWEREREIDKKRIAIVEKCSVKYINHTWSTLYPTDILQGTGWLEQSALFYGHYENKQLGTNENQLYNLPMAYLTILFTYFLCTLLFIMHRLSLSEEVKGGEGGAYSQIVFVQWNYSQNEVECVNLQHQSIYADIIVRLEEDRDKIRRRALSDRQRTTLLLTRVAVNVAIGILMVGVVALVYFVTHGASQRLTQKKLDSTLVVLMYQYLPSLTITMVNFIVPKIFGNMAPLEQYKADTQLAVILAR</sequence>
<keyword evidence="1" id="KW-1133">Transmembrane helix</keyword>
<proteinExistence type="predicted"/>
<dbReference type="EMBL" id="JAODUO010000069">
    <property type="protein sequence ID" value="KAK2190760.1"/>
    <property type="molecule type" value="Genomic_DNA"/>
</dbReference>
<protein>
    <submittedName>
        <fullName evidence="2">Uncharacterized protein</fullName>
    </submittedName>
</protein>
<dbReference type="GO" id="GO:0008381">
    <property type="term" value="F:mechanosensitive monoatomic ion channel activity"/>
    <property type="evidence" value="ECO:0007669"/>
    <property type="project" value="TreeGrafter"/>
</dbReference>
<keyword evidence="3" id="KW-1185">Reference proteome</keyword>
<reference evidence="2" key="1">
    <citation type="journal article" date="2023" name="Mol. Biol. Evol.">
        <title>Third-Generation Sequencing Reveals the Adaptive Role of the Epigenome in Three Deep-Sea Polychaetes.</title>
        <authorList>
            <person name="Perez M."/>
            <person name="Aroh O."/>
            <person name="Sun Y."/>
            <person name="Lan Y."/>
            <person name="Juniper S.K."/>
            <person name="Young C.R."/>
            <person name="Angers B."/>
            <person name="Qian P.Y."/>
        </authorList>
    </citation>
    <scope>NUCLEOTIDE SEQUENCE</scope>
    <source>
        <strain evidence="2">R07B-5</strain>
    </source>
</reference>
<organism evidence="2 3">
    <name type="scientific">Ridgeia piscesae</name>
    <name type="common">Tubeworm</name>
    <dbReference type="NCBI Taxonomy" id="27915"/>
    <lineage>
        <taxon>Eukaryota</taxon>
        <taxon>Metazoa</taxon>
        <taxon>Spiralia</taxon>
        <taxon>Lophotrochozoa</taxon>
        <taxon>Annelida</taxon>
        <taxon>Polychaeta</taxon>
        <taxon>Sedentaria</taxon>
        <taxon>Canalipalpata</taxon>
        <taxon>Sabellida</taxon>
        <taxon>Siboglinidae</taxon>
        <taxon>Ridgeia</taxon>
    </lineage>
</organism>
<evidence type="ECO:0000256" key="1">
    <source>
        <dbReference type="SAM" id="Phobius"/>
    </source>
</evidence>
<feature type="transmembrane region" description="Helical" evidence="1">
    <location>
        <begin position="353"/>
        <end position="374"/>
    </location>
</feature>
<feature type="transmembrane region" description="Helical" evidence="1">
    <location>
        <begin position="154"/>
        <end position="176"/>
    </location>
</feature>
<gene>
    <name evidence="2" type="ORF">NP493_69g00001</name>
</gene>
<feature type="transmembrane region" description="Helical" evidence="1">
    <location>
        <begin position="260"/>
        <end position="278"/>
    </location>
</feature>
<feature type="transmembrane region" description="Helical" evidence="1">
    <location>
        <begin position="394"/>
        <end position="414"/>
    </location>
</feature>
<accession>A0AAD9P9Q5</accession>
<keyword evidence="1" id="KW-0812">Transmembrane</keyword>
<comment type="caution">
    <text evidence="2">The sequence shown here is derived from an EMBL/GenBank/DDBJ whole genome shotgun (WGS) entry which is preliminary data.</text>
</comment>
<evidence type="ECO:0000313" key="3">
    <source>
        <dbReference type="Proteomes" id="UP001209878"/>
    </source>
</evidence>
<dbReference type="AlphaFoldDB" id="A0AAD9P9Q5"/>
<name>A0AAD9P9Q5_RIDPI</name>
<keyword evidence="1" id="KW-0472">Membrane</keyword>
<dbReference type="InterPro" id="IPR038900">
    <property type="entry name" value="TMC"/>
</dbReference>
<dbReference type="PANTHER" id="PTHR23302:SF24">
    <property type="entry name" value="TMC DOMAIN-CONTAINING PROTEIN"/>
    <property type="match status" value="1"/>
</dbReference>
<dbReference type="Proteomes" id="UP001209878">
    <property type="component" value="Unassembled WGS sequence"/>
</dbReference>